<protein>
    <submittedName>
        <fullName evidence="2">Spore coat protein CotJB</fullName>
    </submittedName>
</protein>
<evidence type="ECO:0000313" key="3">
    <source>
        <dbReference type="Proteomes" id="UP000243524"/>
    </source>
</evidence>
<dbReference type="Proteomes" id="UP000243524">
    <property type="component" value="Unassembled WGS sequence"/>
</dbReference>
<dbReference type="InterPro" id="IPR024207">
    <property type="entry name" value="CotJB_dom"/>
</dbReference>
<comment type="caution">
    <text evidence="2">The sequence shown here is derived from an EMBL/GenBank/DDBJ whole genome shotgun (WGS) entry which is preliminary data.</text>
</comment>
<dbReference type="InterPro" id="IPR016571">
    <property type="entry name" value="Spore_coat_assembly_CotJB"/>
</dbReference>
<proteinExistence type="predicted"/>
<keyword evidence="2" id="KW-0946">Virion</keyword>
<dbReference type="PIRSF" id="PIRSF010606">
    <property type="entry name" value="Spore_coat_CotJB"/>
    <property type="match status" value="1"/>
</dbReference>
<sequence length="107" mass="12939">MAHFGQHSFHLTRKEAKNVKKNETIPAEYYEMMEKIQAIDFTLVELTLYLDTHPEDSYALEQFNSFAELSHQHKRQFEEKFGPLMQFGRSFVWNEWSWNSPPWPWQV</sequence>
<dbReference type="EMBL" id="PJNH01000001">
    <property type="protein sequence ID" value="PKR78873.1"/>
    <property type="molecule type" value="Genomic_DNA"/>
</dbReference>
<dbReference type="OrthoDB" id="9804099at2"/>
<keyword evidence="2" id="KW-0167">Capsid protein</keyword>
<evidence type="ECO:0000313" key="2">
    <source>
        <dbReference type="EMBL" id="PKR78873.1"/>
    </source>
</evidence>
<dbReference type="AlphaFoldDB" id="A0A2I0QX01"/>
<keyword evidence="3" id="KW-1185">Reference proteome</keyword>
<gene>
    <name evidence="2" type="ORF">CEY16_03710</name>
</gene>
<reference evidence="2 3" key="1">
    <citation type="submission" date="2017-06" db="EMBL/GenBank/DDBJ databases">
        <title>the draft geome sequence of Illustriluteabacillus marina B3227.</title>
        <authorList>
            <person name="He R.-H."/>
            <person name="Du Z.-J."/>
        </authorList>
    </citation>
    <scope>NUCLEOTIDE SEQUENCE [LARGE SCALE GENOMIC DNA]</scope>
    <source>
        <strain evidence="2 3">B3227</strain>
    </source>
</reference>
<name>A0A2I0QX01_9BACI</name>
<feature type="domain" description="Protein CotJB" evidence="1">
    <location>
        <begin position="31"/>
        <end position="106"/>
    </location>
</feature>
<evidence type="ECO:0000259" key="1">
    <source>
        <dbReference type="Pfam" id="PF12652"/>
    </source>
</evidence>
<organism evidence="2 3">
    <name type="scientific">Halalkalibacillus sediminis</name>
    <dbReference type="NCBI Taxonomy" id="2018042"/>
    <lineage>
        <taxon>Bacteria</taxon>
        <taxon>Bacillati</taxon>
        <taxon>Bacillota</taxon>
        <taxon>Bacilli</taxon>
        <taxon>Bacillales</taxon>
        <taxon>Bacillaceae</taxon>
        <taxon>Halalkalibacillus</taxon>
    </lineage>
</organism>
<dbReference type="Pfam" id="PF12652">
    <property type="entry name" value="CotJB"/>
    <property type="match status" value="1"/>
</dbReference>
<accession>A0A2I0QX01</accession>